<keyword evidence="6" id="KW-0547">Nucleotide-binding</keyword>
<keyword evidence="14" id="KW-1185">Reference proteome</keyword>
<evidence type="ECO:0000256" key="6">
    <source>
        <dbReference type="ARBA" id="ARBA00022741"/>
    </source>
</evidence>
<feature type="transmembrane region" description="Helical" evidence="10">
    <location>
        <begin position="32"/>
        <end position="52"/>
    </location>
</feature>
<protein>
    <recommendedName>
        <fullName evidence="3">histidine kinase</fullName>
        <ecNumber evidence="3">2.7.13.3</ecNumber>
    </recommendedName>
</protein>
<dbReference type="PROSITE" id="PS50109">
    <property type="entry name" value="HIS_KIN"/>
    <property type="match status" value="1"/>
</dbReference>
<dbReference type="PRINTS" id="PR00344">
    <property type="entry name" value="BCTRLSENSOR"/>
</dbReference>
<dbReference type="SUPFAM" id="SSF55785">
    <property type="entry name" value="PYP-like sensor domain (PAS domain)"/>
    <property type="match status" value="1"/>
</dbReference>
<keyword evidence="10" id="KW-0812">Transmembrane</keyword>
<feature type="domain" description="Histidine kinase" evidence="11">
    <location>
        <begin position="228"/>
        <end position="433"/>
    </location>
</feature>
<evidence type="ECO:0000259" key="12">
    <source>
        <dbReference type="PROSITE" id="PS50885"/>
    </source>
</evidence>
<dbReference type="InterPro" id="IPR005467">
    <property type="entry name" value="His_kinase_dom"/>
</dbReference>
<dbReference type="RefSeq" id="WP_079682814.1">
    <property type="nucleotide sequence ID" value="NZ_FUYQ01000006.1"/>
</dbReference>
<reference evidence="14" key="1">
    <citation type="submission" date="2017-02" db="EMBL/GenBank/DDBJ databases">
        <authorList>
            <person name="Varghese N."/>
            <person name="Submissions S."/>
        </authorList>
    </citation>
    <scope>NUCLEOTIDE SEQUENCE [LARGE SCALE GENOMIC DNA]</scope>
    <source>
        <strain evidence="14">DSM 24967</strain>
    </source>
</reference>
<dbReference type="InterPro" id="IPR004358">
    <property type="entry name" value="Sig_transdc_His_kin-like_C"/>
</dbReference>
<evidence type="ECO:0000256" key="2">
    <source>
        <dbReference type="ARBA" id="ARBA00004370"/>
    </source>
</evidence>
<evidence type="ECO:0000256" key="8">
    <source>
        <dbReference type="ARBA" id="ARBA00022840"/>
    </source>
</evidence>
<dbReference type="InterPro" id="IPR035965">
    <property type="entry name" value="PAS-like_dom_sf"/>
</dbReference>
<dbReference type="InterPro" id="IPR003594">
    <property type="entry name" value="HATPase_dom"/>
</dbReference>
<evidence type="ECO:0000313" key="13">
    <source>
        <dbReference type="EMBL" id="SKB43861.1"/>
    </source>
</evidence>
<feature type="transmembrane region" description="Helical" evidence="10">
    <location>
        <begin position="7"/>
        <end position="26"/>
    </location>
</feature>
<dbReference type="Gene3D" id="3.30.565.10">
    <property type="entry name" value="Histidine kinase-like ATPase, C-terminal domain"/>
    <property type="match status" value="1"/>
</dbReference>
<comment type="catalytic activity">
    <reaction evidence="1">
        <text>ATP + protein L-histidine = ADP + protein N-phospho-L-histidine.</text>
        <dbReference type="EC" id="2.7.13.3"/>
    </reaction>
</comment>
<dbReference type="Gene3D" id="1.10.287.130">
    <property type="match status" value="1"/>
</dbReference>
<evidence type="ECO:0000256" key="10">
    <source>
        <dbReference type="SAM" id="Phobius"/>
    </source>
</evidence>
<evidence type="ECO:0000256" key="9">
    <source>
        <dbReference type="ARBA" id="ARBA00023012"/>
    </source>
</evidence>
<dbReference type="Gene3D" id="3.30.450.20">
    <property type="entry name" value="PAS domain"/>
    <property type="match status" value="1"/>
</dbReference>
<gene>
    <name evidence="13" type="ORF">SAMN05660349_01185</name>
</gene>
<feature type="domain" description="HAMP" evidence="12">
    <location>
        <begin position="53"/>
        <end position="105"/>
    </location>
</feature>
<comment type="subcellular location">
    <subcellularLocation>
        <location evidence="2">Membrane</location>
    </subcellularLocation>
</comment>
<dbReference type="Gene3D" id="6.10.340.10">
    <property type="match status" value="1"/>
</dbReference>
<dbReference type="SUPFAM" id="SSF55874">
    <property type="entry name" value="ATPase domain of HSP90 chaperone/DNA topoisomerase II/histidine kinase"/>
    <property type="match status" value="1"/>
</dbReference>
<name>A0A1T5B9B1_9BACT</name>
<evidence type="ECO:0000256" key="1">
    <source>
        <dbReference type="ARBA" id="ARBA00000085"/>
    </source>
</evidence>
<dbReference type="GO" id="GO:0000160">
    <property type="term" value="P:phosphorelay signal transduction system"/>
    <property type="evidence" value="ECO:0007669"/>
    <property type="project" value="UniProtKB-KW"/>
</dbReference>
<evidence type="ECO:0000256" key="5">
    <source>
        <dbReference type="ARBA" id="ARBA00022679"/>
    </source>
</evidence>
<evidence type="ECO:0000259" key="11">
    <source>
        <dbReference type="PROSITE" id="PS50109"/>
    </source>
</evidence>
<dbReference type="GO" id="GO:0005524">
    <property type="term" value="F:ATP binding"/>
    <property type="evidence" value="ECO:0007669"/>
    <property type="project" value="UniProtKB-KW"/>
</dbReference>
<keyword evidence="5" id="KW-0808">Transferase</keyword>
<dbReference type="GO" id="GO:0016020">
    <property type="term" value="C:membrane"/>
    <property type="evidence" value="ECO:0007669"/>
    <property type="project" value="UniProtKB-SubCell"/>
</dbReference>
<evidence type="ECO:0000313" key="14">
    <source>
        <dbReference type="Proteomes" id="UP000190852"/>
    </source>
</evidence>
<sequence>MKIKGLFWMLTILLLSLMALVSYFAFYSSSHILFISVELLILFIALYLLYFYRRIVKPLYIIGNGMDLLKEQDFSSRLRLVGQADADRIVDVFNKMMEQLKNERIHIREQNHFLDLLINASPHGVIILNLDREIVSLNPSARKILTLSETDKVEGKKLSELDSILACELENIEINNPQTIRLNNSNIYKCTQSSFIDNGFQHPFFLIESLTQEVFKAEKKAYEKVIRMIAHEVNNTTAGITSTLDSLENTFREMENCEDICEIMRISIERCYSLSKFITNFADVVKIPDPLLKTHNLNQLLESGKRFMENICNNRQIELITEFTEAPLLVRADSVLIEQVVLNIIKNAAESIENNGKIYIRTFAGPNGLEIADTGKGINKETESRLFTPFFSTKPNGQGLGLIFIREVLHKHNCTFSLLTTDDGLTRFRIIFP</sequence>
<dbReference type="InterPro" id="IPR036890">
    <property type="entry name" value="HATPase_C_sf"/>
</dbReference>
<dbReference type="SMART" id="SM00387">
    <property type="entry name" value="HATPase_c"/>
    <property type="match status" value="1"/>
</dbReference>
<dbReference type="Pfam" id="PF02518">
    <property type="entry name" value="HATPase_c"/>
    <property type="match status" value="1"/>
</dbReference>
<proteinExistence type="predicted"/>
<dbReference type="Proteomes" id="UP000190852">
    <property type="component" value="Unassembled WGS sequence"/>
</dbReference>
<accession>A0A1T5B9B1</accession>
<dbReference type="EMBL" id="FUYQ01000006">
    <property type="protein sequence ID" value="SKB43861.1"/>
    <property type="molecule type" value="Genomic_DNA"/>
</dbReference>
<dbReference type="PANTHER" id="PTHR43065:SF10">
    <property type="entry name" value="PEROXIDE STRESS-ACTIVATED HISTIDINE KINASE MAK3"/>
    <property type="match status" value="1"/>
</dbReference>
<dbReference type="EC" id="2.7.13.3" evidence="3"/>
<keyword evidence="9" id="KW-0902">Two-component regulatory system</keyword>
<dbReference type="AlphaFoldDB" id="A0A1T5B9B1"/>
<keyword evidence="10" id="KW-1133">Transmembrane helix</keyword>
<evidence type="ECO:0000256" key="3">
    <source>
        <dbReference type="ARBA" id="ARBA00012438"/>
    </source>
</evidence>
<evidence type="ECO:0000256" key="7">
    <source>
        <dbReference type="ARBA" id="ARBA00022777"/>
    </source>
</evidence>
<keyword evidence="7 13" id="KW-0418">Kinase</keyword>
<dbReference type="InterPro" id="IPR003660">
    <property type="entry name" value="HAMP_dom"/>
</dbReference>
<dbReference type="GO" id="GO:0004673">
    <property type="term" value="F:protein histidine kinase activity"/>
    <property type="evidence" value="ECO:0007669"/>
    <property type="project" value="UniProtKB-EC"/>
</dbReference>
<organism evidence="13 14">
    <name type="scientific">Parabacteroides chartae</name>
    <dbReference type="NCBI Taxonomy" id="1037355"/>
    <lineage>
        <taxon>Bacteria</taxon>
        <taxon>Pseudomonadati</taxon>
        <taxon>Bacteroidota</taxon>
        <taxon>Bacteroidia</taxon>
        <taxon>Bacteroidales</taxon>
        <taxon>Tannerellaceae</taxon>
        <taxon>Parabacteroides</taxon>
    </lineage>
</organism>
<dbReference type="PROSITE" id="PS50885">
    <property type="entry name" value="HAMP"/>
    <property type="match status" value="1"/>
</dbReference>
<dbReference type="PANTHER" id="PTHR43065">
    <property type="entry name" value="SENSOR HISTIDINE KINASE"/>
    <property type="match status" value="1"/>
</dbReference>
<keyword evidence="4" id="KW-0597">Phosphoprotein</keyword>
<keyword evidence="8" id="KW-0067">ATP-binding</keyword>
<evidence type="ECO:0000256" key="4">
    <source>
        <dbReference type="ARBA" id="ARBA00022553"/>
    </source>
</evidence>
<keyword evidence="10" id="KW-0472">Membrane</keyword>